<gene>
    <name evidence="1" type="ORF">LCGC14_1037270</name>
</gene>
<name>A0A0F9QB37_9ZZZZ</name>
<protein>
    <submittedName>
        <fullName evidence="1">Uncharacterized protein</fullName>
    </submittedName>
</protein>
<proteinExistence type="predicted"/>
<accession>A0A0F9QB37</accession>
<organism evidence="1">
    <name type="scientific">marine sediment metagenome</name>
    <dbReference type="NCBI Taxonomy" id="412755"/>
    <lineage>
        <taxon>unclassified sequences</taxon>
        <taxon>metagenomes</taxon>
        <taxon>ecological metagenomes</taxon>
    </lineage>
</organism>
<reference evidence="1" key="1">
    <citation type="journal article" date="2015" name="Nature">
        <title>Complex archaea that bridge the gap between prokaryotes and eukaryotes.</title>
        <authorList>
            <person name="Spang A."/>
            <person name="Saw J.H."/>
            <person name="Jorgensen S.L."/>
            <person name="Zaremba-Niedzwiedzka K."/>
            <person name="Martijn J."/>
            <person name="Lind A.E."/>
            <person name="van Eijk R."/>
            <person name="Schleper C."/>
            <person name="Guy L."/>
            <person name="Ettema T.J."/>
        </authorList>
    </citation>
    <scope>NUCLEOTIDE SEQUENCE</scope>
</reference>
<comment type="caution">
    <text evidence="1">The sequence shown here is derived from an EMBL/GenBank/DDBJ whole genome shotgun (WGS) entry which is preliminary data.</text>
</comment>
<dbReference type="EMBL" id="LAZR01004250">
    <property type="protein sequence ID" value="KKN10366.1"/>
    <property type="molecule type" value="Genomic_DNA"/>
</dbReference>
<sequence length="78" mass="8995">MDKDNEMGLIAQVFLTTNPEQAAHFFNTVAAMRLQLRNVYSAAPCQELWQLNMMKALNENGKDFIRELGRELDHLEGR</sequence>
<evidence type="ECO:0000313" key="1">
    <source>
        <dbReference type="EMBL" id="KKN10366.1"/>
    </source>
</evidence>
<dbReference type="AlphaFoldDB" id="A0A0F9QB37"/>